<dbReference type="EMBL" id="AM398681">
    <property type="protein sequence ID" value="CDF59550.1"/>
    <property type="molecule type" value="Genomic_DNA"/>
</dbReference>
<evidence type="ECO:0000313" key="1">
    <source>
        <dbReference type="EMBL" id="CDF59550.1"/>
    </source>
</evidence>
<keyword evidence="2" id="KW-1185">Reference proteome</keyword>
<dbReference type="AlphaFoldDB" id="R7RTQ2"/>
<dbReference type="KEGG" id="fps:FP2509"/>
<organism evidence="1 2">
    <name type="scientific">Flavobacterium psychrophilum (strain ATCC 49511 / DSM 21280 / CIP 103535 / JIP02/86)</name>
    <dbReference type="NCBI Taxonomy" id="402612"/>
    <lineage>
        <taxon>Bacteria</taxon>
        <taxon>Pseudomonadati</taxon>
        <taxon>Bacteroidota</taxon>
        <taxon>Flavobacteriia</taxon>
        <taxon>Flavobacteriales</taxon>
        <taxon>Flavobacteriaceae</taxon>
        <taxon>Flavobacterium</taxon>
    </lineage>
</organism>
<sequence length="60" mass="6878">MTTSSINGMCFLKINWHYFSISRILSIFLCAKKPLISSKYSLTRLLPNSKTLVANPFRKP</sequence>
<gene>
    <name evidence="1" type="ordered locus">FP2509</name>
</gene>
<proteinExistence type="predicted"/>
<accession>R7RTQ2</accession>
<dbReference type="Proteomes" id="UP000006394">
    <property type="component" value="Chromosome"/>
</dbReference>
<name>R7RTQ2_FLAPJ</name>
<dbReference type="EnsemblBacteria" id="CDF59550">
    <property type="protein sequence ID" value="CDF59550"/>
    <property type="gene ID" value="FP2509"/>
</dbReference>
<dbReference type="HOGENOM" id="CLU_2934735_0_0_10"/>
<evidence type="ECO:0000313" key="2">
    <source>
        <dbReference type="Proteomes" id="UP000006394"/>
    </source>
</evidence>
<reference evidence="1 2" key="1">
    <citation type="journal article" date="2007" name="Nat. Biotechnol.">
        <title>Complete genome sequence of the fish pathogen Flavobacterium psychrophilum.</title>
        <authorList>
            <person name="Duchaud E."/>
            <person name="Boussaha M."/>
            <person name="Loux V."/>
            <person name="Bernardet J.F."/>
            <person name="Michel C."/>
            <person name="Kerouault B."/>
            <person name="Mondot S."/>
            <person name="Nicolas P."/>
            <person name="Bossy R."/>
            <person name="Caron C."/>
            <person name="Bessieres P."/>
            <person name="Gibrat J.F."/>
            <person name="Claverol S."/>
            <person name="Dumetz F."/>
            <person name="Le Henaff M."/>
            <person name="Benmansour A."/>
        </authorList>
    </citation>
    <scope>NUCLEOTIDE SEQUENCE [LARGE SCALE GENOMIC DNA]</scope>
    <source>
        <strain evidence="2">ATCC 49511 / DSM 21280 / CIP 103535 / JIP02/86</strain>
    </source>
</reference>
<dbReference type="STRING" id="402612.FP2509"/>
<protein>
    <submittedName>
        <fullName evidence="1">Uncharacterized protein</fullName>
    </submittedName>
</protein>